<name>A0A819H3J9_9BILA</name>
<reference evidence="1" key="1">
    <citation type="submission" date="2021-02" db="EMBL/GenBank/DDBJ databases">
        <authorList>
            <person name="Nowell W R."/>
        </authorList>
    </citation>
    <scope>NUCLEOTIDE SEQUENCE</scope>
</reference>
<organism evidence="1 2">
    <name type="scientific">Rotaria sordida</name>
    <dbReference type="NCBI Taxonomy" id="392033"/>
    <lineage>
        <taxon>Eukaryota</taxon>
        <taxon>Metazoa</taxon>
        <taxon>Spiralia</taxon>
        <taxon>Gnathifera</taxon>
        <taxon>Rotifera</taxon>
        <taxon>Eurotatoria</taxon>
        <taxon>Bdelloidea</taxon>
        <taxon>Philodinida</taxon>
        <taxon>Philodinidae</taxon>
        <taxon>Rotaria</taxon>
    </lineage>
</organism>
<evidence type="ECO:0000313" key="2">
    <source>
        <dbReference type="Proteomes" id="UP000663874"/>
    </source>
</evidence>
<accession>A0A819H3J9</accession>
<dbReference type="Proteomes" id="UP000663874">
    <property type="component" value="Unassembled WGS sequence"/>
</dbReference>
<dbReference type="EMBL" id="CAJOBE010003615">
    <property type="protein sequence ID" value="CAF3891122.1"/>
    <property type="molecule type" value="Genomic_DNA"/>
</dbReference>
<proteinExistence type="predicted"/>
<comment type="caution">
    <text evidence="1">The sequence shown here is derived from an EMBL/GenBank/DDBJ whole genome shotgun (WGS) entry which is preliminary data.</text>
</comment>
<evidence type="ECO:0000313" key="1">
    <source>
        <dbReference type="EMBL" id="CAF3891122.1"/>
    </source>
</evidence>
<dbReference type="AlphaFoldDB" id="A0A819H3J9"/>
<gene>
    <name evidence="1" type="ORF">FNK824_LOCUS20062</name>
</gene>
<protein>
    <submittedName>
        <fullName evidence="1">Uncharacterized protein</fullName>
    </submittedName>
</protein>
<sequence>MAVCISCPPGYFCSSTTREGLPCPTNRFGGQTDGCLDRALAIVFAHEARCLALLDVQKKPLDDLKNSLELIYDKGHCYIYTYRCDLRFILFIPKITKDLLGEMISRSYGHIVNVVSSRALRENAFSSFYSSSTAALFTTAVLIFYLDGGIYTILRKYVKEKVLLVTLELFCETPRAILLIYAIPIEVHLRYKTAQSKNDGYKFSLTITDNNGIKLKPNLPINLSKTGQMKMHQSKMLNTFFMKILNNEKESDDEDDDKDISF</sequence>